<protein>
    <submittedName>
        <fullName evidence="1">Uncharacterized protein</fullName>
    </submittedName>
</protein>
<evidence type="ECO:0000313" key="1">
    <source>
        <dbReference type="EMBL" id="KAK3598067.1"/>
    </source>
</evidence>
<proteinExistence type="predicted"/>
<organism evidence="1 2">
    <name type="scientific">Potamilus streckersoni</name>
    <dbReference type="NCBI Taxonomy" id="2493646"/>
    <lineage>
        <taxon>Eukaryota</taxon>
        <taxon>Metazoa</taxon>
        <taxon>Spiralia</taxon>
        <taxon>Lophotrochozoa</taxon>
        <taxon>Mollusca</taxon>
        <taxon>Bivalvia</taxon>
        <taxon>Autobranchia</taxon>
        <taxon>Heteroconchia</taxon>
        <taxon>Palaeoheterodonta</taxon>
        <taxon>Unionida</taxon>
        <taxon>Unionoidea</taxon>
        <taxon>Unionidae</taxon>
        <taxon>Ambleminae</taxon>
        <taxon>Lampsilini</taxon>
        <taxon>Potamilus</taxon>
    </lineage>
</organism>
<dbReference type="EMBL" id="JAEAOA010000008">
    <property type="protein sequence ID" value="KAK3598067.1"/>
    <property type="molecule type" value="Genomic_DNA"/>
</dbReference>
<reference evidence="1" key="3">
    <citation type="submission" date="2023-05" db="EMBL/GenBank/DDBJ databases">
        <authorList>
            <person name="Smith C.H."/>
        </authorList>
    </citation>
    <scope>NUCLEOTIDE SEQUENCE</scope>
    <source>
        <strain evidence="1">CHS0354</strain>
        <tissue evidence="1">Mantle</tissue>
    </source>
</reference>
<keyword evidence="2" id="KW-1185">Reference proteome</keyword>
<accession>A0AAE0W2H8</accession>
<sequence>MRLTPLKSTTTPCRRDKERHPAVVRFLTDPPHAGETHSHITALSARVTRCSSGPKSTHFPGKRYCLGDLMLGDIWSCYQCPAKSTALKDKQTEGCISLPLDGFSSFAISAKA</sequence>
<reference evidence="1" key="2">
    <citation type="journal article" date="2021" name="Genome Biol. Evol.">
        <title>Developing a high-quality reference genome for a parasitic bivalve with doubly uniparental inheritance (Bivalvia: Unionida).</title>
        <authorList>
            <person name="Smith C.H."/>
        </authorList>
    </citation>
    <scope>NUCLEOTIDE SEQUENCE</scope>
    <source>
        <strain evidence="1">CHS0354</strain>
        <tissue evidence="1">Mantle</tissue>
    </source>
</reference>
<comment type="caution">
    <text evidence="1">The sequence shown here is derived from an EMBL/GenBank/DDBJ whole genome shotgun (WGS) entry which is preliminary data.</text>
</comment>
<reference evidence="1" key="1">
    <citation type="journal article" date="2021" name="Genome Biol. Evol.">
        <title>A High-Quality Reference Genome for a Parasitic Bivalve with Doubly Uniparental Inheritance (Bivalvia: Unionida).</title>
        <authorList>
            <person name="Smith C.H."/>
        </authorList>
    </citation>
    <scope>NUCLEOTIDE SEQUENCE</scope>
    <source>
        <strain evidence="1">CHS0354</strain>
    </source>
</reference>
<dbReference type="AlphaFoldDB" id="A0AAE0W2H8"/>
<dbReference type="Proteomes" id="UP001195483">
    <property type="component" value="Unassembled WGS sequence"/>
</dbReference>
<name>A0AAE0W2H8_9BIVA</name>
<gene>
    <name evidence="1" type="ORF">CHS0354_000005</name>
</gene>
<evidence type="ECO:0000313" key="2">
    <source>
        <dbReference type="Proteomes" id="UP001195483"/>
    </source>
</evidence>